<protein>
    <recommendedName>
        <fullName evidence="1">Peptidase S53 activation domain-containing protein</fullName>
    </recommendedName>
</protein>
<gene>
    <name evidence="2" type="ORF">GPM918_LOCUS42311</name>
    <name evidence="3" type="ORF">SRO942_LOCUS43519</name>
</gene>
<dbReference type="EMBL" id="CAJNOQ010035350">
    <property type="protein sequence ID" value="CAF1599067.1"/>
    <property type="molecule type" value="Genomic_DNA"/>
</dbReference>
<dbReference type="Proteomes" id="UP000681722">
    <property type="component" value="Unassembled WGS sequence"/>
</dbReference>
<dbReference type="OrthoDB" id="2919105at2759"/>
<dbReference type="Proteomes" id="UP000663829">
    <property type="component" value="Unassembled WGS sequence"/>
</dbReference>
<dbReference type="SUPFAM" id="SSF54897">
    <property type="entry name" value="Protease propeptides/inhibitors"/>
    <property type="match status" value="1"/>
</dbReference>
<organism evidence="2 4">
    <name type="scientific">Didymodactylos carnosus</name>
    <dbReference type="NCBI Taxonomy" id="1234261"/>
    <lineage>
        <taxon>Eukaryota</taxon>
        <taxon>Metazoa</taxon>
        <taxon>Spiralia</taxon>
        <taxon>Gnathifera</taxon>
        <taxon>Rotifera</taxon>
        <taxon>Eurotatoria</taxon>
        <taxon>Bdelloidea</taxon>
        <taxon>Philodinida</taxon>
        <taxon>Philodinidae</taxon>
        <taxon>Didymodactylos</taxon>
    </lineage>
</organism>
<evidence type="ECO:0000313" key="2">
    <source>
        <dbReference type="EMBL" id="CAF1599067.1"/>
    </source>
</evidence>
<dbReference type="EMBL" id="CAJOBC010101712">
    <property type="protein sequence ID" value="CAF4475351.1"/>
    <property type="molecule type" value="Genomic_DNA"/>
</dbReference>
<accession>A0A816ARA1</accession>
<dbReference type="GO" id="GO:0008240">
    <property type="term" value="F:tripeptidyl-peptidase activity"/>
    <property type="evidence" value="ECO:0007669"/>
    <property type="project" value="TreeGrafter"/>
</dbReference>
<dbReference type="PANTHER" id="PTHR14218:SF7">
    <property type="entry name" value="DIPEPTIDYL AMINOPEPTIDASE"/>
    <property type="match status" value="1"/>
</dbReference>
<evidence type="ECO:0000313" key="3">
    <source>
        <dbReference type="EMBL" id="CAF4475351.1"/>
    </source>
</evidence>
<feature type="domain" description="Peptidase S53 activation" evidence="1">
    <location>
        <begin position="17"/>
        <end position="163"/>
    </location>
</feature>
<dbReference type="GO" id="GO:0006508">
    <property type="term" value="P:proteolysis"/>
    <property type="evidence" value="ECO:0007669"/>
    <property type="project" value="InterPro"/>
</dbReference>
<evidence type="ECO:0000259" key="1">
    <source>
        <dbReference type="SMART" id="SM00944"/>
    </source>
</evidence>
<dbReference type="SMART" id="SM00944">
    <property type="entry name" value="Pro-kuma_activ"/>
    <property type="match status" value="1"/>
</dbReference>
<feature type="non-terminal residue" evidence="2">
    <location>
        <position position="1"/>
    </location>
</feature>
<dbReference type="InterPro" id="IPR015366">
    <property type="entry name" value="S53_propep"/>
</dbReference>
<dbReference type="GO" id="GO:0004252">
    <property type="term" value="F:serine-type endopeptidase activity"/>
    <property type="evidence" value="ECO:0007669"/>
    <property type="project" value="InterPro"/>
</dbReference>
<comment type="caution">
    <text evidence="2">The sequence shown here is derived from an EMBL/GenBank/DDBJ whole genome shotgun (WGS) entry which is preliminary data.</text>
</comment>
<name>A0A816ARA1_9BILA</name>
<dbReference type="InterPro" id="IPR036852">
    <property type="entry name" value="Peptidase_S8/S53_dom_sf"/>
</dbReference>
<dbReference type="CDD" id="cd11377">
    <property type="entry name" value="Pro-peptidase_S53"/>
    <property type="match status" value="1"/>
</dbReference>
<evidence type="ECO:0000313" key="4">
    <source>
        <dbReference type="Proteomes" id="UP000663829"/>
    </source>
</evidence>
<proteinExistence type="predicted"/>
<sequence length="350" mass="39049">MLVEKTEIRTFVVNTNHNQWRQLHASRADEIIQLNVALKQKGIKQLQKYVDNELSNPESTNYGNYLTLKQIGEYVKPKPQIYNLVYNWFKQAGAININPTINKEFLTVQISTSNASRAFTGTGINKFHIYEHKNTGHRIQRLSTSYSTAISKHIDLIQGDGSSSVLFNFIHFKPYTLLNLTVQSTYSDKTESAIGLFPALYAPTNNVYPSTIWKQYNVPKGSRGTNPKNGQAVFEGELQFISNNDTQTFYKAVQQQPEQTIFHGLNLPPNKVFQISPTLVDQGEVASNGAGVESQADLEIISSVAPGVQTTVWYVSGPGPAQLGGLIPFKYGAYLLEWAMEVANTTKPPL</sequence>
<dbReference type="Pfam" id="PF09286">
    <property type="entry name" value="Pro-kuma_activ"/>
    <property type="match status" value="1"/>
</dbReference>
<dbReference type="InterPro" id="IPR050819">
    <property type="entry name" value="Tripeptidyl-peptidase_I"/>
</dbReference>
<dbReference type="Gene3D" id="3.40.50.200">
    <property type="entry name" value="Peptidase S8/S53 domain"/>
    <property type="match status" value="1"/>
</dbReference>
<dbReference type="PANTHER" id="PTHR14218">
    <property type="entry name" value="PROTEASE S8 TRIPEPTIDYL PEPTIDASE I CLN2"/>
    <property type="match status" value="1"/>
</dbReference>
<keyword evidence="4" id="KW-1185">Reference proteome</keyword>
<reference evidence="2" key="1">
    <citation type="submission" date="2021-02" db="EMBL/GenBank/DDBJ databases">
        <authorList>
            <person name="Nowell W R."/>
        </authorList>
    </citation>
    <scope>NUCLEOTIDE SEQUENCE</scope>
</reference>
<dbReference type="AlphaFoldDB" id="A0A816ARA1"/>